<feature type="region of interest" description="Disordered" evidence="1">
    <location>
        <begin position="1"/>
        <end position="37"/>
    </location>
</feature>
<organism evidence="2">
    <name type="scientific">Oryza glumipatula</name>
    <dbReference type="NCBI Taxonomy" id="40148"/>
    <lineage>
        <taxon>Eukaryota</taxon>
        <taxon>Viridiplantae</taxon>
        <taxon>Streptophyta</taxon>
        <taxon>Embryophyta</taxon>
        <taxon>Tracheophyta</taxon>
        <taxon>Spermatophyta</taxon>
        <taxon>Magnoliopsida</taxon>
        <taxon>Liliopsida</taxon>
        <taxon>Poales</taxon>
        <taxon>Poaceae</taxon>
        <taxon>BOP clade</taxon>
        <taxon>Oryzoideae</taxon>
        <taxon>Oryzeae</taxon>
        <taxon>Oryzinae</taxon>
        <taxon>Oryza</taxon>
    </lineage>
</organism>
<dbReference type="EnsemblPlants" id="OGLUM12G03410.1">
    <property type="protein sequence ID" value="OGLUM12G03410.1"/>
    <property type="gene ID" value="OGLUM12G03410"/>
</dbReference>
<evidence type="ECO:0000256" key="1">
    <source>
        <dbReference type="SAM" id="MobiDB-lite"/>
    </source>
</evidence>
<sequence length="37" mass="3839">MVPVVEDGDEFGDDGWEFKAAPSSDGGRANGDGIEVL</sequence>
<dbReference type="Proteomes" id="UP000026961">
    <property type="component" value="Chromosome 12"/>
</dbReference>
<accession>A0A0E0BNW9</accession>
<dbReference type="HOGENOM" id="CLU_3351857_0_0_1"/>
<reference evidence="2" key="2">
    <citation type="submission" date="2018-05" db="EMBL/GenBank/DDBJ databases">
        <title>OgluRS3 (Oryza glumaepatula Reference Sequence Version 3).</title>
        <authorList>
            <person name="Zhang J."/>
            <person name="Kudrna D."/>
            <person name="Lee S."/>
            <person name="Talag J."/>
            <person name="Welchert J."/>
            <person name="Wing R.A."/>
        </authorList>
    </citation>
    <scope>NUCLEOTIDE SEQUENCE [LARGE SCALE GENOMIC DNA]</scope>
</reference>
<proteinExistence type="predicted"/>
<dbReference type="Gramene" id="OGLUM12G03410.1">
    <property type="protein sequence ID" value="OGLUM12G03410.1"/>
    <property type="gene ID" value="OGLUM12G03410"/>
</dbReference>
<evidence type="ECO:0000313" key="2">
    <source>
        <dbReference type="EnsemblPlants" id="OGLUM12G03410.1"/>
    </source>
</evidence>
<feature type="compositionally biased region" description="Acidic residues" evidence="1">
    <location>
        <begin position="1"/>
        <end position="15"/>
    </location>
</feature>
<protein>
    <submittedName>
        <fullName evidence="2">Uncharacterized protein</fullName>
    </submittedName>
</protein>
<keyword evidence="3" id="KW-1185">Reference proteome</keyword>
<name>A0A0E0BNW9_9ORYZ</name>
<evidence type="ECO:0000313" key="3">
    <source>
        <dbReference type="Proteomes" id="UP000026961"/>
    </source>
</evidence>
<dbReference type="AlphaFoldDB" id="A0A0E0BNW9"/>
<reference evidence="2" key="1">
    <citation type="submission" date="2015-04" db="UniProtKB">
        <authorList>
            <consortium name="EnsemblPlants"/>
        </authorList>
    </citation>
    <scope>IDENTIFICATION</scope>
</reference>